<evidence type="ECO:0000256" key="1">
    <source>
        <dbReference type="SAM" id="MobiDB-lite"/>
    </source>
</evidence>
<organism evidence="2 3">
    <name type="scientific">Mycobacterium lentiflavum</name>
    <dbReference type="NCBI Taxonomy" id="141349"/>
    <lineage>
        <taxon>Bacteria</taxon>
        <taxon>Bacillati</taxon>
        <taxon>Actinomycetota</taxon>
        <taxon>Actinomycetes</taxon>
        <taxon>Mycobacteriales</taxon>
        <taxon>Mycobacteriaceae</taxon>
        <taxon>Mycobacterium</taxon>
        <taxon>Mycobacterium simiae complex</taxon>
    </lineage>
</organism>
<sequence length="94" mass="10713">MRYQINCYISAYFRPILGICIRTRKSRTQRTARTGTTHTNWHHPFRYDEFDPARAAATHVRLSSPAGTTTEAVHASSRADLRSPVDGGHDRRQS</sequence>
<reference evidence="2 3" key="1">
    <citation type="submission" date="2015-03" db="EMBL/GenBank/DDBJ databases">
        <authorList>
            <person name="Urmite Genomes"/>
        </authorList>
    </citation>
    <scope>NUCLEOTIDE SEQUENCE [LARGE SCALE GENOMIC DNA]</scope>
    <source>
        <strain evidence="2 3">CSUR P1491</strain>
    </source>
</reference>
<name>A0A0E4CQK4_MYCLN</name>
<dbReference type="AlphaFoldDB" id="A0A0E4CQK4"/>
<feature type="compositionally biased region" description="Basic and acidic residues" evidence="1">
    <location>
        <begin position="77"/>
        <end position="94"/>
    </location>
</feature>
<feature type="region of interest" description="Disordered" evidence="1">
    <location>
        <begin position="63"/>
        <end position="94"/>
    </location>
</feature>
<evidence type="ECO:0000313" key="2">
    <source>
        <dbReference type="EMBL" id="CQD20987.1"/>
    </source>
</evidence>
<protein>
    <submittedName>
        <fullName evidence="2">Uncharacterized protein</fullName>
    </submittedName>
</protein>
<dbReference type="STRING" id="141349.BN1232_05109"/>
<accession>A0A0E4CQK4</accession>
<dbReference type="Proteomes" id="UP000199251">
    <property type="component" value="Unassembled WGS sequence"/>
</dbReference>
<proteinExistence type="predicted"/>
<gene>
    <name evidence="2" type="ORF">BN1232_05109</name>
</gene>
<dbReference type="EMBL" id="CTEE01000001">
    <property type="protein sequence ID" value="CQD20987.1"/>
    <property type="molecule type" value="Genomic_DNA"/>
</dbReference>
<evidence type="ECO:0000313" key="3">
    <source>
        <dbReference type="Proteomes" id="UP000199251"/>
    </source>
</evidence>